<name>A0A918APB6_9PSEU</name>
<proteinExistence type="predicted"/>
<comment type="caution">
    <text evidence="1">The sequence shown here is derived from an EMBL/GenBank/DDBJ whole genome shotgun (WGS) entry which is preliminary data.</text>
</comment>
<accession>A0A918APB6</accession>
<dbReference type="EMBL" id="BMRG01000004">
    <property type="protein sequence ID" value="GGP53650.1"/>
    <property type="molecule type" value="Genomic_DNA"/>
</dbReference>
<keyword evidence="2" id="KW-1185">Reference proteome</keyword>
<organism evidence="1 2">
    <name type="scientific">Saccharothrix coeruleofusca</name>
    <dbReference type="NCBI Taxonomy" id="33919"/>
    <lineage>
        <taxon>Bacteria</taxon>
        <taxon>Bacillati</taxon>
        <taxon>Actinomycetota</taxon>
        <taxon>Actinomycetes</taxon>
        <taxon>Pseudonocardiales</taxon>
        <taxon>Pseudonocardiaceae</taxon>
        <taxon>Saccharothrix</taxon>
    </lineage>
</organism>
<gene>
    <name evidence="1" type="ORF">GCM10010185_27270</name>
</gene>
<dbReference type="AlphaFoldDB" id="A0A918APB6"/>
<sequence length="65" mass="6881">MGDAEQRPELAHGQVSALVGGHQQYPVGQAELSWLQAGEDAIHSDLDAELTCTVTSSQLIGHRVA</sequence>
<dbReference type="Proteomes" id="UP000639606">
    <property type="component" value="Unassembled WGS sequence"/>
</dbReference>
<reference evidence="1" key="2">
    <citation type="submission" date="2020-09" db="EMBL/GenBank/DDBJ databases">
        <authorList>
            <person name="Sun Q."/>
            <person name="Ohkuma M."/>
        </authorList>
    </citation>
    <scope>NUCLEOTIDE SEQUENCE</scope>
    <source>
        <strain evidence="1">JCM 3313</strain>
    </source>
</reference>
<evidence type="ECO:0000313" key="2">
    <source>
        <dbReference type="Proteomes" id="UP000639606"/>
    </source>
</evidence>
<evidence type="ECO:0000313" key="1">
    <source>
        <dbReference type="EMBL" id="GGP53650.1"/>
    </source>
</evidence>
<protein>
    <submittedName>
        <fullName evidence="1">Uncharacterized protein</fullName>
    </submittedName>
</protein>
<reference evidence="1" key="1">
    <citation type="journal article" date="2014" name="Int. J. Syst. Evol. Microbiol.">
        <title>Complete genome sequence of Corynebacterium casei LMG S-19264T (=DSM 44701T), isolated from a smear-ripened cheese.</title>
        <authorList>
            <consortium name="US DOE Joint Genome Institute (JGI-PGF)"/>
            <person name="Walter F."/>
            <person name="Albersmeier A."/>
            <person name="Kalinowski J."/>
            <person name="Ruckert C."/>
        </authorList>
    </citation>
    <scope>NUCLEOTIDE SEQUENCE</scope>
    <source>
        <strain evidence="1">JCM 3313</strain>
    </source>
</reference>